<evidence type="ECO:0000313" key="3">
    <source>
        <dbReference type="Proteomes" id="UP000735302"/>
    </source>
</evidence>
<dbReference type="EMBL" id="BLXT01003580">
    <property type="protein sequence ID" value="GFO02413.1"/>
    <property type="molecule type" value="Genomic_DNA"/>
</dbReference>
<dbReference type="AlphaFoldDB" id="A0AAV4A704"/>
<reference evidence="2 3" key="1">
    <citation type="journal article" date="2021" name="Elife">
        <title>Chloroplast acquisition without the gene transfer in kleptoplastic sea slugs, Plakobranchus ocellatus.</title>
        <authorList>
            <person name="Maeda T."/>
            <person name="Takahashi S."/>
            <person name="Yoshida T."/>
            <person name="Shimamura S."/>
            <person name="Takaki Y."/>
            <person name="Nagai Y."/>
            <person name="Toyoda A."/>
            <person name="Suzuki Y."/>
            <person name="Arimoto A."/>
            <person name="Ishii H."/>
            <person name="Satoh N."/>
            <person name="Nishiyama T."/>
            <person name="Hasebe M."/>
            <person name="Maruyama T."/>
            <person name="Minagawa J."/>
            <person name="Obokata J."/>
            <person name="Shigenobu S."/>
        </authorList>
    </citation>
    <scope>NUCLEOTIDE SEQUENCE [LARGE SCALE GENOMIC DNA]</scope>
</reference>
<accession>A0AAV4A704</accession>
<keyword evidence="1" id="KW-0732">Signal</keyword>
<dbReference type="Proteomes" id="UP000735302">
    <property type="component" value="Unassembled WGS sequence"/>
</dbReference>
<proteinExistence type="predicted"/>
<protein>
    <submittedName>
        <fullName evidence="2">Uncharacterized protein</fullName>
    </submittedName>
</protein>
<evidence type="ECO:0000256" key="1">
    <source>
        <dbReference type="SAM" id="SignalP"/>
    </source>
</evidence>
<comment type="caution">
    <text evidence="2">The sequence shown here is derived from an EMBL/GenBank/DDBJ whole genome shotgun (WGS) entry which is preliminary data.</text>
</comment>
<sequence>MSATIQFCVIFLSIILCRQCIKFEDLKVENNMDKRSSGFLQNSIVKISWIRRKRVGPNIKFIVTFEKKAQNVKVYSYRNPQNSNQYSLLTLTKRGNTAWKATVFCFFNNPFCKLLFVSERGEKDFYMMTLAMNISSNSNRRARIEDIPEIRLSPDSEVVACPEEDATITTFAPRKGNKDPQMAYYISLLEQSIVTQNPGAREQPCYPDASSDEACYKIKFPTTTRELSGYIYSEVIYELDSNLAKVYMERSIVLRPHSQCEPFPPGLVMITSEWNGRNDCQIGRQCPQRCSVFGYIRSGIKVTRIGLDGTEINQLIVPTTLVPPTTNPNGIRAYMKHVKWYQSANYYLGLADNDSIVTFRCSVTNEGTGEEVSTLIQVKIVD</sequence>
<organism evidence="2 3">
    <name type="scientific">Plakobranchus ocellatus</name>
    <dbReference type="NCBI Taxonomy" id="259542"/>
    <lineage>
        <taxon>Eukaryota</taxon>
        <taxon>Metazoa</taxon>
        <taxon>Spiralia</taxon>
        <taxon>Lophotrochozoa</taxon>
        <taxon>Mollusca</taxon>
        <taxon>Gastropoda</taxon>
        <taxon>Heterobranchia</taxon>
        <taxon>Euthyneura</taxon>
        <taxon>Panpulmonata</taxon>
        <taxon>Sacoglossa</taxon>
        <taxon>Placobranchoidea</taxon>
        <taxon>Plakobranchidae</taxon>
        <taxon>Plakobranchus</taxon>
    </lineage>
</organism>
<gene>
    <name evidence="2" type="ORF">PoB_002891800</name>
</gene>
<feature type="chain" id="PRO_5043719142" evidence="1">
    <location>
        <begin position="23"/>
        <end position="382"/>
    </location>
</feature>
<keyword evidence="3" id="KW-1185">Reference proteome</keyword>
<evidence type="ECO:0000313" key="2">
    <source>
        <dbReference type="EMBL" id="GFO02413.1"/>
    </source>
</evidence>
<feature type="signal peptide" evidence="1">
    <location>
        <begin position="1"/>
        <end position="22"/>
    </location>
</feature>
<name>A0AAV4A704_9GAST</name>